<protein>
    <submittedName>
        <fullName evidence="2">12-oxophytodienoate reductase</fullName>
    </submittedName>
</protein>
<dbReference type="InterPro" id="IPR013785">
    <property type="entry name" value="Aldolase_TIM"/>
</dbReference>
<dbReference type="SUPFAM" id="SSF51395">
    <property type="entry name" value="FMN-linked oxidoreductases"/>
    <property type="match status" value="1"/>
</dbReference>
<gene>
    <name evidence="2" type="ORF">D3871_23605</name>
</gene>
<evidence type="ECO:0000259" key="1">
    <source>
        <dbReference type="Pfam" id="PF00724"/>
    </source>
</evidence>
<dbReference type="GO" id="GO:0005829">
    <property type="term" value="C:cytosol"/>
    <property type="evidence" value="ECO:0007669"/>
    <property type="project" value="TreeGrafter"/>
</dbReference>
<organism evidence="2 3">
    <name type="scientific">Noviherbaspirillum saxi</name>
    <dbReference type="NCBI Taxonomy" id="2320863"/>
    <lineage>
        <taxon>Bacteria</taxon>
        <taxon>Pseudomonadati</taxon>
        <taxon>Pseudomonadota</taxon>
        <taxon>Betaproteobacteria</taxon>
        <taxon>Burkholderiales</taxon>
        <taxon>Oxalobacteraceae</taxon>
        <taxon>Noviherbaspirillum</taxon>
    </lineage>
</organism>
<dbReference type="PANTHER" id="PTHR22893">
    <property type="entry name" value="NADH OXIDOREDUCTASE-RELATED"/>
    <property type="match status" value="1"/>
</dbReference>
<reference evidence="3" key="1">
    <citation type="submission" date="2018-09" db="EMBL/GenBank/DDBJ databases">
        <authorList>
            <person name="Zhu H."/>
        </authorList>
    </citation>
    <scope>NUCLEOTIDE SEQUENCE [LARGE SCALE GENOMIC DNA]</scope>
    <source>
        <strain evidence="3">K1R23-30</strain>
    </source>
</reference>
<evidence type="ECO:0000313" key="2">
    <source>
        <dbReference type="EMBL" id="RJF91686.1"/>
    </source>
</evidence>
<dbReference type="Pfam" id="PF00724">
    <property type="entry name" value="Oxidored_FMN"/>
    <property type="match status" value="1"/>
</dbReference>
<dbReference type="InterPro" id="IPR001155">
    <property type="entry name" value="OxRdtase_FMN_N"/>
</dbReference>
<dbReference type="EMBL" id="QYUO01000003">
    <property type="protein sequence ID" value="RJF91686.1"/>
    <property type="molecule type" value="Genomic_DNA"/>
</dbReference>
<dbReference type="GO" id="GO:0016491">
    <property type="term" value="F:oxidoreductase activity"/>
    <property type="evidence" value="ECO:0007669"/>
    <property type="project" value="InterPro"/>
</dbReference>
<sequence length="382" mass="41520">MTEYHAPLLQSLSIRSTRLRSRIVMSPMTRGFSPDGVPGSDVADYYRRRAENGVGLIVTEAVGIDHPAAVGSAGFDEHDVPHMFGAKALDGWKRVVADVHAAGGAIFPQLWHQGVMREPDTGPCPAAPSCRPSGDWGPTGRPTSLRPDYISRMAPATQAMTESDIQEVIDAFGRSAAHARECGFDGIAILGAHGYLIDSFLWAETNRRSDRWGGGLKERTRFAVEVVKSIRRAAGEDMPILFRFSQWKQQDFSARLVNTPQELEQMLGPIADAGIDVFDASTRFFAKSAFEGSDMTLAGWAKKVTGRMSMAVGGIGMQADGRDPAANAKPDNLDRVLEHIRREEFDLVGLGRPLIADPGWLGKLLSGSPANPYTQSLLDKLC</sequence>
<evidence type="ECO:0000313" key="3">
    <source>
        <dbReference type="Proteomes" id="UP000265955"/>
    </source>
</evidence>
<keyword evidence="3" id="KW-1185">Reference proteome</keyword>
<dbReference type="RefSeq" id="WP_119771584.1">
    <property type="nucleotide sequence ID" value="NZ_QYUO01000003.1"/>
</dbReference>
<dbReference type="PANTHER" id="PTHR22893:SF55">
    <property type="entry name" value="OXIDOREDUCTASE-RELATED"/>
    <property type="match status" value="1"/>
</dbReference>
<comment type="caution">
    <text evidence="2">The sequence shown here is derived from an EMBL/GenBank/DDBJ whole genome shotgun (WGS) entry which is preliminary data.</text>
</comment>
<dbReference type="Gene3D" id="3.20.20.70">
    <property type="entry name" value="Aldolase class I"/>
    <property type="match status" value="1"/>
</dbReference>
<accession>A0A3A3FEB5</accession>
<dbReference type="Proteomes" id="UP000265955">
    <property type="component" value="Unassembled WGS sequence"/>
</dbReference>
<dbReference type="OrthoDB" id="8523426at2"/>
<feature type="domain" description="NADH:flavin oxidoreductase/NADH oxidase N-terminal" evidence="1">
    <location>
        <begin position="8"/>
        <end position="369"/>
    </location>
</feature>
<dbReference type="InterPro" id="IPR045247">
    <property type="entry name" value="Oye-like"/>
</dbReference>
<dbReference type="GO" id="GO:0010181">
    <property type="term" value="F:FMN binding"/>
    <property type="evidence" value="ECO:0007669"/>
    <property type="project" value="InterPro"/>
</dbReference>
<proteinExistence type="predicted"/>
<dbReference type="AlphaFoldDB" id="A0A3A3FEB5"/>
<name>A0A3A3FEB5_9BURK</name>